<dbReference type="EMBL" id="JAABOE010000014">
    <property type="protein sequence ID" value="KAF3187351.1"/>
    <property type="molecule type" value="Genomic_DNA"/>
</dbReference>
<evidence type="ECO:0000313" key="3">
    <source>
        <dbReference type="Proteomes" id="UP000479691"/>
    </source>
</evidence>
<keyword evidence="1" id="KW-1133">Transmembrane helix</keyword>
<feature type="transmembrane region" description="Helical" evidence="1">
    <location>
        <begin position="6"/>
        <end position="26"/>
    </location>
</feature>
<dbReference type="AlphaFoldDB" id="A0A7C8TZ24"/>
<keyword evidence="1" id="KW-0812">Transmembrane</keyword>
<reference evidence="2 3" key="1">
    <citation type="submission" date="2019-06" db="EMBL/GenBank/DDBJ databases">
        <authorList>
            <person name="Palmer J.M."/>
        </authorList>
    </citation>
    <scope>NUCLEOTIDE SEQUENCE [LARGE SCALE GENOMIC DNA]</scope>
    <source>
        <strain evidence="2 3">TWF788</strain>
    </source>
</reference>
<gene>
    <name evidence="2" type="ORF">TWF788_002270</name>
</gene>
<keyword evidence="1" id="KW-0472">Membrane</keyword>
<organism evidence="2 3">
    <name type="scientific">Orbilia oligospora</name>
    <name type="common">Nematode-trapping fungus</name>
    <name type="synonym">Arthrobotrys oligospora</name>
    <dbReference type="NCBI Taxonomy" id="2813651"/>
    <lineage>
        <taxon>Eukaryota</taxon>
        <taxon>Fungi</taxon>
        <taxon>Dikarya</taxon>
        <taxon>Ascomycota</taxon>
        <taxon>Pezizomycotina</taxon>
        <taxon>Orbiliomycetes</taxon>
        <taxon>Orbiliales</taxon>
        <taxon>Orbiliaceae</taxon>
        <taxon>Orbilia</taxon>
    </lineage>
</organism>
<proteinExistence type="predicted"/>
<accession>A0A7C8TZ24</accession>
<comment type="caution">
    <text evidence="2">The sequence shown here is derived from an EMBL/GenBank/DDBJ whole genome shotgun (WGS) entry which is preliminary data.</text>
</comment>
<protein>
    <submittedName>
        <fullName evidence="2">Uncharacterized protein</fullName>
    </submittedName>
</protein>
<dbReference type="Proteomes" id="UP000479691">
    <property type="component" value="Unassembled WGS sequence"/>
</dbReference>
<name>A0A7C8TZ24_ORBOL</name>
<evidence type="ECO:0000256" key="1">
    <source>
        <dbReference type="SAM" id="Phobius"/>
    </source>
</evidence>
<sequence length="126" mass="13024">MLVPRRSSTIIIGIGIGVGTGTLVFVKGTNRHRLLAAVSHLWIRDPEFIEAGAGTGTGAVAALAGVPGLEPPLDVAPALELSLPLFESLILDSAPPPLMGHPTPVAPALGVRTWFGICRGSDSSKW</sequence>
<evidence type="ECO:0000313" key="2">
    <source>
        <dbReference type="EMBL" id="KAF3187351.1"/>
    </source>
</evidence>